<reference evidence="1 2" key="1">
    <citation type="submission" date="2013-03" db="EMBL/GenBank/DDBJ databases">
        <authorList>
            <person name="Warren W."/>
            <person name="Wilson R.K."/>
        </authorList>
    </citation>
    <scope>NUCLEOTIDE SEQUENCE</scope>
</reference>
<reference evidence="1" key="2">
    <citation type="submission" date="2025-08" db="UniProtKB">
        <authorList>
            <consortium name="Ensembl"/>
        </authorList>
    </citation>
    <scope>IDENTIFICATION</scope>
</reference>
<name>A0A7N9ID18_MACFA</name>
<keyword evidence="2" id="KW-1185">Reference proteome</keyword>
<dbReference type="AlphaFoldDB" id="A0A7N9ID18"/>
<dbReference type="GeneTree" id="ENSGT01150000290728"/>
<accession>A0A7N9ID18</accession>
<sequence>MVFKGCEFLHVLLHCLFRCHGGGFHLPHAFHGLQRRGAPLPSMNAVQLPLWHHWQARFAHCCKPIWLCREHCPLVTVILKQLLNLDLSMRVAANMQVIIHCVLTAANLEFRQEI</sequence>
<evidence type="ECO:0000313" key="1">
    <source>
        <dbReference type="Ensembl" id="ENSMFAP00000053935.1"/>
    </source>
</evidence>
<protein>
    <submittedName>
        <fullName evidence="1">Uncharacterized protein</fullName>
    </submittedName>
</protein>
<evidence type="ECO:0000313" key="2">
    <source>
        <dbReference type="Proteomes" id="UP000233100"/>
    </source>
</evidence>
<organism evidence="1 2">
    <name type="scientific">Macaca fascicularis</name>
    <name type="common">Crab-eating macaque</name>
    <name type="synonym">Cynomolgus monkey</name>
    <dbReference type="NCBI Taxonomy" id="9541"/>
    <lineage>
        <taxon>Eukaryota</taxon>
        <taxon>Metazoa</taxon>
        <taxon>Chordata</taxon>
        <taxon>Craniata</taxon>
        <taxon>Vertebrata</taxon>
        <taxon>Euteleostomi</taxon>
        <taxon>Mammalia</taxon>
        <taxon>Eutheria</taxon>
        <taxon>Euarchontoglires</taxon>
        <taxon>Primates</taxon>
        <taxon>Haplorrhini</taxon>
        <taxon>Catarrhini</taxon>
        <taxon>Cercopithecidae</taxon>
        <taxon>Cercopithecinae</taxon>
        <taxon>Macaca</taxon>
    </lineage>
</organism>
<dbReference type="Ensembl" id="ENSMFAT00000084135.1">
    <property type="protein sequence ID" value="ENSMFAP00000053935.1"/>
    <property type="gene ID" value="ENSMFAG00000062980.1"/>
</dbReference>
<reference evidence="1" key="3">
    <citation type="submission" date="2025-09" db="UniProtKB">
        <authorList>
            <consortium name="Ensembl"/>
        </authorList>
    </citation>
    <scope>IDENTIFICATION</scope>
</reference>
<dbReference type="Proteomes" id="UP000233100">
    <property type="component" value="Chromosome 11"/>
</dbReference>
<proteinExistence type="predicted"/>